<organism evidence="1 2">
    <name type="scientific">Camellia lanceoleosa</name>
    <dbReference type="NCBI Taxonomy" id="1840588"/>
    <lineage>
        <taxon>Eukaryota</taxon>
        <taxon>Viridiplantae</taxon>
        <taxon>Streptophyta</taxon>
        <taxon>Embryophyta</taxon>
        <taxon>Tracheophyta</taxon>
        <taxon>Spermatophyta</taxon>
        <taxon>Magnoliopsida</taxon>
        <taxon>eudicotyledons</taxon>
        <taxon>Gunneridae</taxon>
        <taxon>Pentapetalae</taxon>
        <taxon>asterids</taxon>
        <taxon>Ericales</taxon>
        <taxon>Theaceae</taxon>
        <taxon>Camellia</taxon>
    </lineage>
</organism>
<dbReference type="EMBL" id="CM045758">
    <property type="protein sequence ID" value="KAI8032254.1"/>
    <property type="molecule type" value="Genomic_DNA"/>
</dbReference>
<proteinExistence type="predicted"/>
<name>A0ACC0J3V7_9ERIC</name>
<evidence type="ECO:0000313" key="2">
    <source>
        <dbReference type="Proteomes" id="UP001060215"/>
    </source>
</evidence>
<dbReference type="Proteomes" id="UP001060215">
    <property type="component" value="Chromosome 1"/>
</dbReference>
<accession>A0ACC0J3V7</accession>
<evidence type="ECO:0000313" key="1">
    <source>
        <dbReference type="EMBL" id="KAI8032254.1"/>
    </source>
</evidence>
<gene>
    <name evidence="1" type="ORF">LOK49_LG01G01900</name>
</gene>
<protein>
    <submittedName>
        <fullName evidence="1">Uncharacterized protein</fullName>
    </submittedName>
</protein>
<keyword evidence="2" id="KW-1185">Reference proteome</keyword>
<reference evidence="1 2" key="1">
    <citation type="journal article" date="2022" name="Plant J.">
        <title>Chromosome-level genome of Camellia lanceoleosa provides a valuable resource for understanding genome evolution and self-incompatibility.</title>
        <authorList>
            <person name="Gong W."/>
            <person name="Xiao S."/>
            <person name="Wang L."/>
            <person name="Liao Z."/>
            <person name="Chang Y."/>
            <person name="Mo W."/>
            <person name="Hu G."/>
            <person name="Li W."/>
            <person name="Zhao G."/>
            <person name="Zhu H."/>
            <person name="Hu X."/>
            <person name="Ji K."/>
            <person name="Xiang X."/>
            <person name="Song Q."/>
            <person name="Yuan D."/>
            <person name="Jin S."/>
            <person name="Zhang L."/>
        </authorList>
    </citation>
    <scope>NUCLEOTIDE SEQUENCE [LARGE SCALE GENOMIC DNA]</scope>
    <source>
        <strain evidence="1">SQ_2022a</strain>
    </source>
</reference>
<sequence length="421" mass="47076">MALSLSKVLLSEGDNGNLEGKSSEEEDHLKRSTKKIKESVAGDDDTMLDNPTPVLQTKPLVGEVDPSVNKSAKPHTRSFKDALVDRRLNKRPFDEDLDDLSTDDEFESDGDEVEREDADPEYNYSVEYEHLHSFCFTCGRVGHRREWCSEKAPQQVPSPSSGDQNSTAMSVGEDDKSREGLSPSIPVPNSNPTDPLGESFGPWMLVDRKGKKRGNKGQMNGPPNKTHGNGGQKPKGDTVPKFNRNKSSTSAQVVELENSPQILKSSSTSVSIQPHSHPPDPVQDVIQHRVSCNQMYIAIDPEREATYLIVTEWWIEEARVKIDLNMMSYGTTNHSILIGSTRAMVNDRLRVRKILRTPDFSPLPQYPNSSSMKMLVWNCRGAGNSVFKRTLRELLKSHNPSIIVLMETKNLKRYVSGYACH</sequence>
<comment type="caution">
    <text evidence="1">The sequence shown here is derived from an EMBL/GenBank/DDBJ whole genome shotgun (WGS) entry which is preliminary data.</text>
</comment>